<dbReference type="RefSeq" id="WP_011711534.1">
    <property type="nucleotide sequence ID" value="NZ_CP076856.1"/>
</dbReference>
<name>A0A5B8R383_9GAMM</name>
<protein>
    <submittedName>
        <fullName evidence="1">Toxin of addiction system</fullName>
    </submittedName>
</protein>
<reference evidence="1" key="1">
    <citation type="journal article" date="2019" name="Ecotoxicol. Environ. Saf.">
        <title>Microbial characterization of heavy metal resistant bacterial strains isolated from an electroplating wastewater treatment plant.</title>
        <authorList>
            <person name="Cai X."/>
            <person name="Zheng X."/>
            <person name="Zhang D."/>
            <person name="Iqbal W."/>
            <person name="Liu C."/>
            <person name="Yang B."/>
            <person name="Zhao X."/>
            <person name="Lu X."/>
            <person name="Mao Y."/>
        </authorList>
    </citation>
    <scope>NUCLEOTIDE SEQUENCE [LARGE SCALE GENOMIC DNA]</scope>
    <source>
        <strain evidence="1">Ni1-3</strain>
    </source>
</reference>
<dbReference type="EMBL" id="CP031775">
    <property type="protein sequence ID" value="QDZ92922.1"/>
    <property type="molecule type" value="Genomic_DNA"/>
</dbReference>
<gene>
    <name evidence="1" type="ORF">D0436_22065</name>
</gene>
<dbReference type="AlphaFoldDB" id="A0A5B8R383"/>
<sequence length="121" mass="13891">MSNPTALVGVILFAWFPSDEHPNRPGPKFRPVLVVDADPSGTQLRLAYGTSQRVDENHRGELTFRSHEMEKLDKDTKFCLGRTRWVPVTPEYFVKDGKQVIIGTIPKNRVRDLYLRVQEVL</sequence>
<proteinExistence type="predicted"/>
<evidence type="ECO:0000313" key="1">
    <source>
        <dbReference type="EMBL" id="QDZ92922.1"/>
    </source>
</evidence>
<organism evidence="1">
    <name type="scientific">Shewanella decolorationis</name>
    <dbReference type="NCBI Taxonomy" id="256839"/>
    <lineage>
        <taxon>Bacteria</taxon>
        <taxon>Pseudomonadati</taxon>
        <taxon>Pseudomonadota</taxon>
        <taxon>Gammaproteobacteria</taxon>
        <taxon>Alteromonadales</taxon>
        <taxon>Shewanellaceae</taxon>
        <taxon>Shewanella</taxon>
    </lineage>
</organism>
<accession>A0A5B8R383</accession>